<dbReference type="FunFam" id="1.10.630.10:FF:000037">
    <property type="entry name" value="Cytochrome P450 9"/>
    <property type="match status" value="1"/>
</dbReference>
<accession>A0AAV5FN54</accession>
<keyword evidence="9" id="KW-0472">Membrane</keyword>
<dbReference type="PRINTS" id="PR00463">
    <property type="entry name" value="EP450I"/>
</dbReference>
<organism evidence="10 11">
    <name type="scientific">Eleusine coracana subsp. coracana</name>
    <dbReference type="NCBI Taxonomy" id="191504"/>
    <lineage>
        <taxon>Eukaryota</taxon>
        <taxon>Viridiplantae</taxon>
        <taxon>Streptophyta</taxon>
        <taxon>Embryophyta</taxon>
        <taxon>Tracheophyta</taxon>
        <taxon>Spermatophyta</taxon>
        <taxon>Magnoliopsida</taxon>
        <taxon>Liliopsida</taxon>
        <taxon>Poales</taxon>
        <taxon>Poaceae</taxon>
        <taxon>PACMAD clade</taxon>
        <taxon>Chloridoideae</taxon>
        <taxon>Cynodonteae</taxon>
        <taxon>Eleusininae</taxon>
        <taxon>Eleusine</taxon>
    </lineage>
</organism>
<keyword evidence="4 8" id="KW-0560">Oxidoreductase</keyword>
<feature type="transmembrane region" description="Helical" evidence="9">
    <location>
        <begin position="14"/>
        <end position="35"/>
    </location>
</feature>
<name>A0AAV5FN54_ELECO</name>
<dbReference type="Pfam" id="PF00067">
    <property type="entry name" value="p450"/>
    <property type="match status" value="1"/>
</dbReference>
<keyword evidence="6 8" id="KW-0503">Monooxygenase</keyword>
<reference evidence="10" key="2">
    <citation type="submission" date="2021-12" db="EMBL/GenBank/DDBJ databases">
        <title>Resequencing data analysis of finger millet.</title>
        <authorList>
            <person name="Hatakeyama M."/>
            <person name="Aluri S."/>
            <person name="Balachadran M.T."/>
            <person name="Sivarajan S.R."/>
            <person name="Poveda L."/>
            <person name="Shimizu-Inatsugi R."/>
            <person name="Schlapbach R."/>
            <person name="Sreeman S.M."/>
            <person name="Shimizu K.K."/>
        </authorList>
    </citation>
    <scope>NUCLEOTIDE SEQUENCE</scope>
</reference>
<dbReference type="PANTHER" id="PTHR47944">
    <property type="entry name" value="CYTOCHROME P450 98A9"/>
    <property type="match status" value="1"/>
</dbReference>
<evidence type="ECO:0000256" key="3">
    <source>
        <dbReference type="ARBA" id="ARBA00022723"/>
    </source>
</evidence>
<keyword evidence="5 7" id="KW-0408">Iron</keyword>
<keyword evidence="9" id="KW-1133">Transmembrane helix</keyword>
<keyword evidence="9" id="KW-0812">Transmembrane</keyword>
<dbReference type="GO" id="GO:0016705">
    <property type="term" value="F:oxidoreductase activity, acting on paired donors, with incorporation or reduction of molecular oxygen"/>
    <property type="evidence" value="ECO:0007669"/>
    <property type="project" value="InterPro"/>
</dbReference>
<evidence type="ECO:0000256" key="1">
    <source>
        <dbReference type="ARBA" id="ARBA00010617"/>
    </source>
</evidence>
<sequence length="495" mass="55908">MEVRAVASLVQGTYFLPTSALVKTLLLAIMLVYFVRIMRPRRTITCTPPLPPGPAPWPVVGNLPEMLLQKPAFRWIHRMMKDTGTDIACIKLGCVHVIPITCPKIAQEVLKKQDANFMSRPLTFASKTFSHNYMDAILSPNGDQWRKMRRVLTSEIICPTRLQWLQHKRAGEADNLIRYVYNLITSARSSSSIVDVRHVARHYCGNITRRLIFNNRYFGEPRPNGGPGPLEVEHMDAVFTVLGVLYAFCISDYLPWLVGLDLDGHEKIIKKATETVNRLHGTIIDERWRQWKLGERQELEDFLDVLISLRDPQGNPALTMEEVTVLTLDIAIATVDNPSNAVEWALAEMVNNPELLAKAVEEIERVVGRERLVQESDIPRLNYLKACLREAFRLHPVAPFNVPHVALEDTTVAGFHVPKGSHVLLSRIGLGRNPNVWEDPLRFNPDRHIATHDLKAEVALTENDLRFISFSTGRRGCIAASLGTAMSVMLFGRLL</sequence>
<reference evidence="10" key="1">
    <citation type="journal article" date="2018" name="DNA Res.">
        <title>Multiple hybrid de novo genome assembly of finger millet, an orphan allotetraploid crop.</title>
        <authorList>
            <person name="Hatakeyama M."/>
            <person name="Aluri S."/>
            <person name="Balachadran M.T."/>
            <person name="Sivarajan S.R."/>
            <person name="Patrignani A."/>
            <person name="Gruter S."/>
            <person name="Poveda L."/>
            <person name="Shimizu-Inatsugi R."/>
            <person name="Baeten J."/>
            <person name="Francoijs K.J."/>
            <person name="Nataraja K.N."/>
            <person name="Reddy Y.A.N."/>
            <person name="Phadnis S."/>
            <person name="Ravikumar R.L."/>
            <person name="Schlapbach R."/>
            <person name="Sreeman S.M."/>
            <person name="Shimizu K.K."/>
        </authorList>
    </citation>
    <scope>NUCLEOTIDE SEQUENCE</scope>
</reference>
<dbReference type="Proteomes" id="UP001054889">
    <property type="component" value="Unassembled WGS sequence"/>
</dbReference>
<evidence type="ECO:0000256" key="9">
    <source>
        <dbReference type="SAM" id="Phobius"/>
    </source>
</evidence>
<evidence type="ECO:0000256" key="5">
    <source>
        <dbReference type="ARBA" id="ARBA00023004"/>
    </source>
</evidence>
<dbReference type="GO" id="GO:0020037">
    <property type="term" value="F:heme binding"/>
    <property type="evidence" value="ECO:0007669"/>
    <property type="project" value="InterPro"/>
</dbReference>
<dbReference type="PROSITE" id="PS00086">
    <property type="entry name" value="CYTOCHROME_P450"/>
    <property type="match status" value="1"/>
</dbReference>
<dbReference type="GO" id="GO:0004497">
    <property type="term" value="F:monooxygenase activity"/>
    <property type="evidence" value="ECO:0007669"/>
    <property type="project" value="UniProtKB-KW"/>
</dbReference>
<dbReference type="InterPro" id="IPR017972">
    <property type="entry name" value="Cyt_P450_CS"/>
</dbReference>
<dbReference type="EMBL" id="BQKI01000093">
    <property type="protein sequence ID" value="GJN37164.1"/>
    <property type="molecule type" value="Genomic_DNA"/>
</dbReference>
<evidence type="ECO:0000256" key="2">
    <source>
        <dbReference type="ARBA" id="ARBA00022617"/>
    </source>
</evidence>
<evidence type="ECO:0000256" key="8">
    <source>
        <dbReference type="RuleBase" id="RU000461"/>
    </source>
</evidence>
<evidence type="ECO:0000256" key="6">
    <source>
        <dbReference type="ARBA" id="ARBA00023033"/>
    </source>
</evidence>
<comment type="similarity">
    <text evidence="1 8">Belongs to the cytochrome P450 family.</text>
</comment>
<dbReference type="InterPro" id="IPR036396">
    <property type="entry name" value="Cyt_P450_sf"/>
</dbReference>
<gene>
    <name evidence="10" type="primary">gb26090</name>
    <name evidence="10" type="ORF">PR202_gb26090</name>
</gene>
<evidence type="ECO:0000256" key="7">
    <source>
        <dbReference type="PIRSR" id="PIRSR602401-1"/>
    </source>
</evidence>
<comment type="caution">
    <text evidence="10">The sequence shown here is derived from an EMBL/GenBank/DDBJ whole genome shotgun (WGS) entry which is preliminary data.</text>
</comment>
<dbReference type="InterPro" id="IPR001128">
    <property type="entry name" value="Cyt_P450"/>
</dbReference>
<dbReference type="Gene3D" id="1.10.630.10">
    <property type="entry name" value="Cytochrome P450"/>
    <property type="match status" value="1"/>
</dbReference>
<dbReference type="InterPro" id="IPR002401">
    <property type="entry name" value="Cyt_P450_E_grp-I"/>
</dbReference>
<keyword evidence="11" id="KW-1185">Reference proteome</keyword>
<feature type="binding site" description="axial binding residue" evidence="7">
    <location>
        <position position="477"/>
    </location>
    <ligand>
        <name>heme</name>
        <dbReference type="ChEBI" id="CHEBI:30413"/>
    </ligand>
    <ligandPart>
        <name>Fe</name>
        <dbReference type="ChEBI" id="CHEBI:18248"/>
    </ligandPart>
</feature>
<dbReference type="GO" id="GO:0044550">
    <property type="term" value="P:secondary metabolite biosynthetic process"/>
    <property type="evidence" value="ECO:0007669"/>
    <property type="project" value="UniProtKB-ARBA"/>
</dbReference>
<evidence type="ECO:0000256" key="4">
    <source>
        <dbReference type="ARBA" id="ARBA00023002"/>
    </source>
</evidence>
<dbReference type="AlphaFoldDB" id="A0AAV5FN54"/>
<dbReference type="SUPFAM" id="SSF48264">
    <property type="entry name" value="Cytochrome P450"/>
    <property type="match status" value="1"/>
</dbReference>
<proteinExistence type="inferred from homology"/>
<protein>
    <submittedName>
        <fullName evidence="10">Uncharacterized protein</fullName>
    </submittedName>
</protein>
<keyword evidence="2 7" id="KW-0349">Heme</keyword>
<dbReference type="PANTHER" id="PTHR47944:SF4">
    <property type="entry name" value="OS09G0441700 PROTEIN"/>
    <property type="match status" value="1"/>
</dbReference>
<evidence type="ECO:0000313" key="11">
    <source>
        <dbReference type="Proteomes" id="UP001054889"/>
    </source>
</evidence>
<evidence type="ECO:0000313" key="10">
    <source>
        <dbReference type="EMBL" id="GJN37164.1"/>
    </source>
</evidence>
<keyword evidence="3 7" id="KW-0479">Metal-binding</keyword>
<comment type="cofactor">
    <cofactor evidence="7">
        <name>heme</name>
        <dbReference type="ChEBI" id="CHEBI:30413"/>
    </cofactor>
</comment>
<dbReference type="GO" id="GO:0005506">
    <property type="term" value="F:iron ion binding"/>
    <property type="evidence" value="ECO:0007669"/>
    <property type="project" value="InterPro"/>
</dbReference>